<proteinExistence type="predicted"/>
<feature type="compositionally biased region" description="Basic and acidic residues" evidence="1">
    <location>
        <begin position="34"/>
        <end position="50"/>
    </location>
</feature>
<protein>
    <submittedName>
        <fullName evidence="2">Uncharacterized protein</fullName>
    </submittedName>
</protein>
<feature type="compositionally biased region" description="Basic and acidic residues" evidence="1">
    <location>
        <begin position="141"/>
        <end position="160"/>
    </location>
</feature>
<evidence type="ECO:0000313" key="3">
    <source>
        <dbReference type="Proteomes" id="UP001565471"/>
    </source>
</evidence>
<name>A0ABV4FIS7_BRAEL</name>
<dbReference type="Proteomes" id="UP001565471">
    <property type="component" value="Unassembled WGS sequence"/>
</dbReference>
<sequence length="181" mass="21014">MLERFITSAVAAPRKARDREPGEDQDQEPGIAAGDRKQREHGAEGGDDRHHRQRVGAHIGEAQRDHQHRAEGRRLRRAEQRRRGQRIAQQPLQRRTRQPENSADRECQDGARQADLAHDHLRHIAAAAEQRLDHRKRRQPHRPDAERDQQQQDHEREQRRGGAPPAPRRDLGRQGKILHAH</sequence>
<gene>
    <name evidence="2" type="ORF">ABIF29_009556</name>
</gene>
<dbReference type="EMBL" id="JBGBZA010000002">
    <property type="protein sequence ID" value="MEY9322757.1"/>
    <property type="molecule type" value="Genomic_DNA"/>
</dbReference>
<reference evidence="2 3" key="1">
    <citation type="submission" date="2024-07" db="EMBL/GenBank/DDBJ databases">
        <title>Genomic Encyclopedia of Type Strains, Phase V (KMG-V): Genome sequencing to study the core and pangenomes of soil and plant-associated prokaryotes.</title>
        <authorList>
            <person name="Whitman W."/>
        </authorList>
    </citation>
    <scope>NUCLEOTIDE SEQUENCE [LARGE SCALE GENOMIC DNA]</scope>
    <source>
        <strain evidence="2 3">USDA 415</strain>
    </source>
</reference>
<evidence type="ECO:0000256" key="1">
    <source>
        <dbReference type="SAM" id="MobiDB-lite"/>
    </source>
</evidence>
<keyword evidence="3" id="KW-1185">Reference proteome</keyword>
<evidence type="ECO:0000313" key="2">
    <source>
        <dbReference type="EMBL" id="MEY9322757.1"/>
    </source>
</evidence>
<comment type="caution">
    <text evidence="2">The sequence shown here is derived from an EMBL/GenBank/DDBJ whole genome shotgun (WGS) entry which is preliminary data.</text>
</comment>
<feature type="region of interest" description="Disordered" evidence="1">
    <location>
        <begin position="1"/>
        <end position="181"/>
    </location>
</feature>
<organism evidence="2 3">
    <name type="scientific">Bradyrhizobium elkanii</name>
    <dbReference type="NCBI Taxonomy" id="29448"/>
    <lineage>
        <taxon>Bacteria</taxon>
        <taxon>Pseudomonadati</taxon>
        <taxon>Pseudomonadota</taxon>
        <taxon>Alphaproteobacteria</taxon>
        <taxon>Hyphomicrobiales</taxon>
        <taxon>Nitrobacteraceae</taxon>
        <taxon>Bradyrhizobium</taxon>
    </lineage>
</organism>
<accession>A0ABV4FIS7</accession>
<feature type="compositionally biased region" description="Basic and acidic residues" evidence="1">
    <location>
        <begin position="61"/>
        <end position="82"/>
    </location>
</feature>